<evidence type="ECO:0000313" key="3">
    <source>
        <dbReference type="Proteomes" id="UP000623467"/>
    </source>
</evidence>
<gene>
    <name evidence="2" type="ORF">MSAN_00401300</name>
</gene>
<comment type="caution">
    <text evidence="2">The sequence shown here is derived from an EMBL/GenBank/DDBJ whole genome shotgun (WGS) entry which is preliminary data.</text>
</comment>
<feature type="compositionally biased region" description="Low complexity" evidence="1">
    <location>
        <begin position="249"/>
        <end position="261"/>
    </location>
</feature>
<organism evidence="2 3">
    <name type="scientific">Mycena sanguinolenta</name>
    <dbReference type="NCBI Taxonomy" id="230812"/>
    <lineage>
        <taxon>Eukaryota</taxon>
        <taxon>Fungi</taxon>
        <taxon>Dikarya</taxon>
        <taxon>Basidiomycota</taxon>
        <taxon>Agaricomycotina</taxon>
        <taxon>Agaricomycetes</taxon>
        <taxon>Agaricomycetidae</taxon>
        <taxon>Agaricales</taxon>
        <taxon>Marasmiineae</taxon>
        <taxon>Mycenaceae</taxon>
        <taxon>Mycena</taxon>
    </lineage>
</organism>
<evidence type="ECO:0000313" key="2">
    <source>
        <dbReference type="EMBL" id="KAF7375148.1"/>
    </source>
</evidence>
<keyword evidence="3" id="KW-1185">Reference proteome</keyword>
<name>A0A8H7DK05_9AGAR</name>
<dbReference type="Proteomes" id="UP000623467">
    <property type="component" value="Unassembled WGS sequence"/>
</dbReference>
<evidence type="ECO:0000256" key="1">
    <source>
        <dbReference type="SAM" id="MobiDB-lite"/>
    </source>
</evidence>
<dbReference type="OrthoDB" id="3156427at2759"/>
<accession>A0A8H7DK05</accession>
<sequence>MNGKRPTHPPDFKVALRGLSSSIENAMIAWHNVQTAPLKANSSFLARHFFTPFRGSLHLHWMAIGVYLQQCHNFSQDAVAWDDSEPESSASWLEDLATYSDEICLKNEDLVRQSDQGMEYLSSLAPQLSELLQSSTKSTAASPATYSFLGMSSPDGVAAIASTSVALAEIRACLHTLHQFWLAVSETCRSFQKSSGITTADEMRKLGDTWKDYQEEILVAKVSISKSLDAVATEPSTFRRQQRRRGSSKSEMSISSSPRKMSSLDEDHVPKSCWGFAGVFGRKR</sequence>
<proteinExistence type="predicted"/>
<dbReference type="AlphaFoldDB" id="A0A8H7DK05"/>
<reference evidence="2" key="1">
    <citation type="submission" date="2020-05" db="EMBL/GenBank/DDBJ databases">
        <title>Mycena genomes resolve the evolution of fungal bioluminescence.</title>
        <authorList>
            <person name="Tsai I.J."/>
        </authorList>
    </citation>
    <scope>NUCLEOTIDE SEQUENCE</scope>
    <source>
        <strain evidence="2">160909Yilan</strain>
    </source>
</reference>
<dbReference type="EMBL" id="JACAZH010000002">
    <property type="protein sequence ID" value="KAF7375148.1"/>
    <property type="molecule type" value="Genomic_DNA"/>
</dbReference>
<protein>
    <submittedName>
        <fullName evidence="2">Uncharacterized protein</fullName>
    </submittedName>
</protein>
<feature type="region of interest" description="Disordered" evidence="1">
    <location>
        <begin position="235"/>
        <end position="271"/>
    </location>
</feature>